<evidence type="ECO:0000256" key="1">
    <source>
        <dbReference type="ARBA" id="ARBA00004651"/>
    </source>
</evidence>
<dbReference type="PROSITE" id="PS51093">
    <property type="entry name" value="PTS_EIIA_TYPE_1"/>
    <property type="match status" value="1"/>
</dbReference>
<dbReference type="InterPro" id="IPR011297">
    <property type="entry name" value="PTS_IIABC_b_glu"/>
</dbReference>
<dbReference type="AlphaFoldDB" id="A0AAW4VMF3"/>
<evidence type="ECO:0000256" key="6">
    <source>
        <dbReference type="ARBA" id="ARBA00022683"/>
    </source>
</evidence>
<evidence type="ECO:0000259" key="14">
    <source>
        <dbReference type="PROSITE" id="PS51098"/>
    </source>
</evidence>
<evidence type="ECO:0000256" key="5">
    <source>
        <dbReference type="ARBA" id="ARBA00022679"/>
    </source>
</evidence>
<dbReference type="PROSITE" id="PS51098">
    <property type="entry name" value="PTS_EIIB_TYPE_1"/>
    <property type="match status" value="1"/>
</dbReference>
<dbReference type="PROSITE" id="PS51103">
    <property type="entry name" value="PTS_EIIC_TYPE_1"/>
    <property type="match status" value="1"/>
</dbReference>
<reference evidence="16" key="1">
    <citation type="submission" date="2021-10" db="EMBL/GenBank/DDBJ databases">
        <title>Collection of gut derived symbiotic bacterial strains cultured from healthy donors.</title>
        <authorList>
            <person name="Lin H."/>
            <person name="Littmann E."/>
            <person name="Kohout C."/>
            <person name="Pamer E.G."/>
        </authorList>
    </citation>
    <scope>NUCLEOTIDE SEQUENCE</scope>
    <source>
        <strain evidence="16">DFI.5.2</strain>
    </source>
</reference>
<keyword evidence="5 16" id="KW-0808">Transferase</keyword>
<feature type="transmembrane region" description="Helical" evidence="12">
    <location>
        <begin position="289"/>
        <end position="308"/>
    </location>
</feature>
<evidence type="ECO:0000256" key="9">
    <source>
        <dbReference type="ARBA" id="ARBA00022989"/>
    </source>
</evidence>
<comment type="subcellular location">
    <subcellularLocation>
        <location evidence="1">Cell membrane</location>
        <topology evidence="1">Multi-pass membrane protein</topology>
    </subcellularLocation>
</comment>
<dbReference type="PANTHER" id="PTHR30175">
    <property type="entry name" value="PHOSPHOTRANSFERASE SYSTEM TRANSPORT PROTEIN"/>
    <property type="match status" value="1"/>
</dbReference>
<protein>
    <submittedName>
        <fullName evidence="16">Beta-glucoside-specific PTS transporter subunit IIABC</fullName>
        <ecNumber evidence="16">2.7.1.-</ecNumber>
    </submittedName>
</protein>
<dbReference type="InterPro" id="IPR003352">
    <property type="entry name" value="PTS_EIIC"/>
</dbReference>
<dbReference type="FunFam" id="2.70.70.10:FF:000001">
    <property type="entry name" value="PTS system glucose-specific IIA component"/>
    <property type="match status" value="1"/>
</dbReference>
<feature type="active site" description="Phosphocysteine intermediate; for EIIB activity" evidence="11">
    <location>
        <position position="27"/>
    </location>
</feature>
<name>A0AAW4VMF3_9FIRM</name>
<keyword evidence="6" id="KW-0598">Phosphotransferase system</keyword>
<dbReference type="SUPFAM" id="SSF51261">
    <property type="entry name" value="Duplicated hybrid motif"/>
    <property type="match status" value="1"/>
</dbReference>
<feature type="transmembrane region" description="Helical" evidence="12">
    <location>
        <begin position="100"/>
        <end position="122"/>
    </location>
</feature>
<evidence type="ECO:0000256" key="10">
    <source>
        <dbReference type="ARBA" id="ARBA00023136"/>
    </source>
</evidence>
<evidence type="ECO:0000256" key="12">
    <source>
        <dbReference type="SAM" id="Phobius"/>
    </source>
</evidence>
<evidence type="ECO:0000256" key="4">
    <source>
        <dbReference type="ARBA" id="ARBA00022597"/>
    </source>
</evidence>
<dbReference type="Proteomes" id="UP001197827">
    <property type="component" value="Unassembled WGS sequence"/>
</dbReference>
<dbReference type="Pfam" id="PF00367">
    <property type="entry name" value="PTS_EIIB"/>
    <property type="match status" value="1"/>
</dbReference>
<dbReference type="Pfam" id="PF00358">
    <property type="entry name" value="PTS_EIIA_1"/>
    <property type="match status" value="1"/>
</dbReference>
<dbReference type="GO" id="GO:0005886">
    <property type="term" value="C:plasma membrane"/>
    <property type="evidence" value="ECO:0007669"/>
    <property type="project" value="UniProtKB-SubCell"/>
</dbReference>
<organism evidence="16 17">
    <name type="scientific">Faecalibacillus intestinalis</name>
    <dbReference type="NCBI Taxonomy" id="1982626"/>
    <lineage>
        <taxon>Bacteria</taxon>
        <taxon>Bacillati</taxon>
        <taxon>Bacillota</taxon>
        <taxon>Erysipelotrichia</taxon>
        <taxon>Erysipelotrichales</taxon>
        <taxon>Coprobacillaceae</taxon>
        <taxon>Faecalibacillus</taxon>
    </lineage>
</organism>
<feature type="transmembrane region" description="Helical" evidence="12">
    <location>
        <begin position="206"/>
        <end position="223"/>
    </location>
</feature>
<evidence type="ECO:0000256" key="2">
    <source>
        <dbReference type="ARBA" id="ARBA00022448"/>
    </source>
</evidence>
<evidence type="ECO:0000259" key="13">
    <source>
        <dbReference type="PROSITE" id="PS51093"/>
    </source>
</evidence>
<dbReference type="SUPFAM" id="SSF55604">
    <property type="entry name" value="Glucose permease domain IIB"/>
    <property type="match status" value="1"/>
</dbReference>
<dbReference type="NCBIfam" id="TIGR01995">
    <property type="entry name" value="PTS-II-ABC-beta"/>
    <property type="match status" value="1"/>
</dbReference>
<feature type="transmembrane region" description="Helical" evidence="12">
    <location>
        <begin position="262"/>
        <end position="282"/>
    </location>
</feature>
<feature type="domain" description="PTS EIIA type-1" evidence="13">
    <location>
        <begin position="472"/>
        <end position="576"/>
    </location>
</feature>
<feature type="transmembrane region" description="Helical" evidence="12">
    <location>
        <begin position="169"/>
        <end position="186"/>
    </location>
</feature>
<feature type="transmembrane region" description="Helical" evidence="12">
    <location>
        <begin position="235"/>
        <end position="256"/>
    </location>
</feature>
<evidence type="ECO:0000256" key="11">
    <source>
        <dbReference type="PROSITE-ProRule" id="PRU00421"/>
    </source>
</evidence>
<dbReference type="NCBIfam" id="TIGR00830">
    <property type="entry name" value="PTBA"/>
    <property type="match status" value="1"/>
</dbReference>
<feature type="domain" description="PTS EIIB type-1" evidence="14">
    <location>
        <begin position="5"/>
        <end position="87"/>
    </location>
</feature>
<keyword evidence="10 12" id="KW-0472">Membrane</keyword>
<dbReference type="InterPro" id="IPR001996">
    <property type="entry name" value="PTS_IIB_1"/>
</dbReference>
<dbReference type="PANTHER" id="PTHR30175:SF1">
    <property type="entry name" value="PTS SYSTEM ARBUTIN-, CELLOBIOSE-, AND SALICIN-SPECIFIC EIIBC COMPONENT-RELATED"/>
    <property type="match status" value="1"/>
</dbReference>
<dbReference type="Gene3D" id="3.30.1360.60">
    <property type="entry name" value="Glucose permease domain IIB"/>
    <property type="match status" value="1"/>
</dbReference>
<sequence>MVKYEELVDFIIKNIGGKENVISLTHCVTRLRFQLKDEAKANDEALKSHDGIITVMHTAGQYQIVIGNHVGDVYETILPKLGLNGEVVETKNKTSLKDKFVDLVSSIFMPVIGMLCACGMIKGLNTILSFTGLYSSTSGLYTLINAIGDSVFYFFPVVIGYTSAKKFKLTPFVGMVIGLALCYPTINGTDLSILNFKMNVSYTSTVLPVILTVAVAAPMERMLNKFIPDVIKSFLTPMIVILISTILGYMIIGPVANTVAGWLSDGILNIYSISPVLAGIVFGGLWQVFVVFGVHITFIVLAIMNLAAGHPDPILSLQAFVAFSQTAVVLAIFLKTKQKKLKSLCFPAIISGVFGVTEPAIYGITLQRLPMFIISCIGGALSGAYAAFAGLKYQQMAGMGIFEMPAMFPQNGTGAAMIQCVIASAFAIIPTFIAAYVFYKDDQEDSVGKGGVSEEIAQPIKGEKIPLSQVKDDAFSQGVLGKGIAIIPSEGKVYAPFDGTVVTLFPTKHAIGIVSDGGCEILIHIGMNTVQLNGKYFKSYIHQGDRVTKDQLLVEFDIEHILQEGYNLETPVIVTNTKDYSDINTNVNDHNIALIAKA</sequence>
<evidence type="ECO:0000313" key="16">
    <source>
        <dbReference type="EMBL" id="MCB8561863.1"/>
    </source>
</evidence>
<dbReference type="InterPro" id="IPR018113">
    <property type="entry name" value="PTrfase_EIIB_Cys"/>
</dbReference>
<evidence type="ECO:0000313" key="17">
    <source>
        <dbReference type="Proteomes" id="UP001197827"/>
    </source>
</evidence>
<feature type="domain" description="PTS EIIC type-1" evidence="15">
    <location>
        <begin position="102"/>
        <end position="450"/>
    </location>
</feature>
<dbReference type="RefSeq" id="WP_117871447.1">
    <property type="nucleotide sequence ID" value="NZ_JAJDKQ010000012.1"/>
</dbReference>
<dbReference type="InterPro" id="IPR036878">
    <property type="entry name" value="Glu_permease_IIB"/>
</dbReference>
<dbReference type="InterPro" id="IPR050558">
    <property type="entry name" value="PTS_Sugar-Specific_Components"/>
</dbReference>
<dbReference type="CDD" id="cd00212">
    <property type="entry name" value="PTS_IIB_glc"/>
    <property type="match status" value="1"/>
</dbReference>
<feature type="transmembrane region" description="Helical" evidence="12">
    <location>
        <begin position="346"/>
        <end position="365"/>
    </location>
</feature>
<evidence type="ECO:0000256" key="8">
    <source>
        <dbReference type="ARBA" id="ARBA00022777"/>
    </source>
</evidence>
<dbReference type="GO" id="GO:0090589">
    <property type="term" value="F:protein-phosphocysteine-trehalose phosphotransferase system transporter activity"/>
    <property type="evidence" value="ECO:0007669"/>
    <property type="project" value="TreeGrafter"/>
</dbReference>
<dbReference type="InterPro" id="IPR013013">
    <property type="entry name" value="PTS_EIIC_1"/>
</dbReference>
<dbReference type="GO" id="GO:0008982">
    <property type="term" value="F:protein-N(PI)-phosphohistidine-sugar phosphotransferase activity"/>
    <property type="evidence" value="ECO:0007669"/>
    <property type="project" value="InterPro"/>
</dbReference>
<accession>A0AAW4VMF3</accession>
<dbReference type="EMBL" id="JAJDKQ010000012">
    <property type="protein sequence ID" value="MCB8561863.1"/>
    <property type="molecule type" value="Genomic_DNA"/>
</dbReference>
<dbReference type="PROSITE" id="PS00371">
    <property type="entry name" value="PTS_EIIA_TYPE_1_HIS"/>
    <property type="match status" value="1"/>
</dbReference>
<dbReference type="EC" id="2.7.1.-" evidence="16"/>
<dbReference type="GO" id="GO:0016301">
    <property type="term" value="F:kinase activity"/>
    <property type="evidence" value="ECO:0007669"/>
    <property type="project" value="UniProtKB-KW"/>
</dbReference>
<dbReference type="InterPro" id="IPR001127">
    <property type="entry name" value="PTS_EIIA_1_perm"/>
</dbReference>
<comment type="caution">
    <text evidence="16">The sequence shown here is derived from an EMBL/GenBank/DDBJ whole genome shotgun (WGS) entry which is preliminary data.</text>
</comment>
<keyword evidence="3" id="KW-1003">Cell membrane</keyword>
<keyword evidence="9 12" id="KW-1133">Transmembrane helix</keyword>
<proteinExistence type="predicted"/>
<keyword evidence="8" id="KW-0418">Kinase</keyword>
<dbReference type="InterPro" id="IPR011055">
    <property type="entry name" value="Dup_hybrid_motif"/>
</dbReference>
<dbReference type="PROSITE" id="PS01035">
    <property type="entry name" value="PTS_EIIB_TYPE_1_CYS"/>
    <property type="match status" value="1"/>
</dbReference>
<feature type="transmembrane region" description="Helical" evidence="12">
    <location>
        <begin position="314"/>
        <end position="334"/>
    </location>
</feature>
<evidence type="ECO:0000256" key="7">
    <source>
        <dbReference type="ARBA" id="ARBA00022692"/>
    </source>
</evidence>
<dbReference type="Gene3D" id="2.70.70.10">
    <property type="entry name" value="Glucose Permease (Domain IIA)"/>
    <property type="match status" value="1"/>
</dbReference>
<dbReference type="GO" id="GO:0009401">
    <property type="term" value="P:phosphoenolpyruvate-dependent sugar phosphotransferase system"/>
    <property type="evidence" value="ECO:0007669"/>
    <property type="project" value="UniProtKB-KW"/>
</dbReference>
<keyword evidence="7 12" id="KW-0812">Transmembrane</keyword>
<feature type="transmembrane region" description="Helical" evidence="12">
    <location>
        <begin position="142"/>
        <end position="162"/>
    </location>
</feature>
<evidence type="ECO:0000256" key="3">
    <source>
        <dbReference type="ARBA" id="ARBA00022475"/>
    </source>
</evidence>
<evidence type="ECO:0000259" key="15">
    <source>
        <dbReference type="PROSITE" id="PS51103"/>
    </source>
</evidence>
<feature type="transmembrane region" description="Helical" evidence="12">
    <location>
        <begin position="371"/>
        <end position="393"/>
    </location>
</feature>
<dbReference type="Pfam" id="PF02378">
    <property type="entry name" value="PTS_EIIC"/>
    <property type="match status" value="1"/>
</dbReference>
<dbReference type="GO" id="GO:0015771">
    <property type="term" value="P:trehalose transport"/>
    <property type="evidence" value="ECO:0007669"/>
    <property type="project" value="TreeGrafter"/>
</dbReference>
<gene>
    <name evidence="16" type="ORF">LJD74_07590</name>
</gene>
<keyword evidence="4" id="KW-0762">Sugar transport</keyword>
<feature type="transmembrane region" description="Helical" evidence="12">
    <location>
        <begin position="414"/>
        <end position="439"/>
    </location>
</feature>
<dbReference type="FunFam" id="3.30.1360.60:FF:000001">
    <property type="entry name" value="PTS system glucose-specific IIBC component PtsG"/>
    <property type="match status" value="1"/>
</dbReference>
<keyword evidence="2" id="KW-0813">Transport</keyword>